<dbReference type="InterPro" id="IPR005183">
    <property type="entry name" value="DUF305_CopM-like"/>
</dbReference>
<sequence length="202" mass="22561">MKKAAFTTLIVIGLIVGSCSNDEDNGIHPQEHDKNILMNKMHTMMDQMDAMTMSKDPDLDFANMMIMHHQGAIDMANYELKNGTDAQIMAMAQDVIDTQQQEIEHMKAIINGMPADETDNAFAMELMKSMDKMGITADTQLITGNTDHDFAILMIVHHQSALDNASAYLHHGKNAELKAMANMMVEMQTQEIIDFGNWLVAN</sequence>
<dbReference type="PANTHER" id="PTHR36933">
    <property type="entry name" value="SLL0788 PROTEIN"/>
    <property type="match status" value="1"/>
</dbReference>
<evidence type="ECO:0000313" key="3">
    <source>
        <dbReference type="Proteomes" id="UP000471501"/>
    </source>
</evidence>
<evidence type="ECO:0000259" key="1">
    <source>
        <dbReference type="Pfam" id="PF03713"/>
    </source>
</evidence>
<dbReference type="Gene3D" id="1.20.1260.10">
    <property type="match status" value="2"/>
</dbReference>
<accession>A0A6I4NV68</accession>
<proteinExistence type="predicted"/>
<reference evidence="2 3" key="1">
    <citation type="submission" date="2019-12" db="EMBL/GenBank/DDBJ databases">
        <authorList>
            <person name="Kim Y.S."/>
        </authorList>
    </citation>
    <scope>NUCLEOTIDE SEQUENCE [LARGE SCALE GENOMIC DNA]</scope>
    <source>
        <strain evidence="2 3">GA093</strain>
    </source>
</reference>
<feature type="domain" description="DUF305" evidence="1">
    <location>
        <begin position="121"/>
        <end position="199"/>
    </location>
</feature>
<dbReference type="PROSITE" id="PS51257">
    <property type="entry name" value="PROKAR_LIPOPROTEIN"/>
    <property type="match status" value="1"/>
</dbReference>
<protein>
    <submittedName>
        <fullName evidence="2">DUF305 domain-containing protein</fullName>
    </submittedName>
</protein>
<keyword evidence="3" id="KW-1185">Reference proteome</keyword>
<dbReference type="InterPro" id="IPR012347">
    <property type="entry name" value="Ferritin-like"/>
</dbReference>
<dbReference type="Proteomes" id="UP000471501">
    <property type="component" value="Unassembled WGS sequence"/>
</dbReference>
<organism evidence="2 3">
    <name type="scientific">Flavobacterium hydrocarbonoxydans</name>
    <dbReference type="NCBI Taxonomy" id="2683249"/>
    <lineage>
        <taxon>Bacteria</taxon>
        <taxon>Pseudomonadati</taxon>
        <taxon>Bacteroidota</taxon>
        <taxon>Flavobacteriia</taxon>
        <taxon>Flavobacteriales</taxon>
        <taxon>Flavobacteriaceae</taxon>
        <taxon>Flavobacterium</taxon>
    </lineage>
</organism>
<comment type="caution">
    <text evidence="2">The sequence shown here is derived from an EMBL/GenBank/DDBJ whole genome shotgun (WGS) entry which is preliminary data.</text>
</comment>
<gene>
    <name evidence="2" type="ORF">GON26_11090</name>
</gene>
<dbReference type="AlphaFoldDB" id="A0A6I4NV68"/>
<evidence type="ECO:0000313" key="2">
    <source>
        <dbReference type="EMBL" id="MWB94914.1"/>
    </source>
</evidence>
<dbReference type="RefSeq" id="WP_160374881.1">
    <property type="nucleotide sequence ID" value="NZ_WSTB01000005.1"/>
</dbReference>
<dbReference type="PANTHER" id="PTHR36933:SF1">
    <property type="entry name" value="SLL0788 PROTEIN"/>
    <property type="match status" value="1"/>
</dbReference>
<feature type="domain" description="DUF305" evidence="1">
    <location>
        <begin position="30"/>
        <end position="109"/>
    </location>
</feature>
<dbReference type="Pfam" id="PF03713">
    <property type="entry name" value="DUF305"/>
    <property type="match status" value="2"/>
</dbReference>
<name>A0A6I4NV68_9FLAO</name>
<dbReference type="EMBL" id="WSTB01000005">
    <property type="protein sequence ID" value="MWB94914.1"/>
    <property type="molecule type" value="Genomic_DNA"/>
</dbReference>